<keyword evidence="3" id="KW-0732">Signal</keyword>
<dbReference type="GO" id="GO:0030246">
    <property type="term" value="F:carbohydrate binding"/>
    <property type="evidence" value="ECO:0007669"/>
    <property type="project" value="UniProtKB-UniRule"/>
</dbReference>
<protein>
    <recommendedName>
        <fullName evidence="2">Galectin</fullName>
    </recommendedName>
</protein>
<dbReference type="Proteomes" id="UP000887561">
    <property type="component" value="Unplaced"/>
</dbReference>
<evidence type="ECO:0000313" key="5">
    <source>
        <dbReference type="Proteomes" id="UP000887561"/>
    </source>
</evidence>
<proteinExistence type="predicted"/>
<evidence type="ECO:0000313" key="6">
    <source>
        <dbReference type="WBParaSite" id="scaffold19883_cov155.g19354"/>
    </source>
</evidence>
<evidence type="ECO:0000256" key="2">
    <source>
        <dbReference type="RuleBase" id="RU102079"/>
    </source>
</evidence>
<evidence type="ECO:0000256" key="3">
    <source>
        <dbReference type="SAM" id="SignalP"/>
    </source>
</evidence>
<dbReference type="InterPro" id="IPR013320">
    <property type="entry name" value="ConA-like_dom_sf"/>
</dbReference>
<accession>A0A915LUQ2</accession>
<dbReference type="InterPro" id="IPR001079">
    <property type="entry name" value="Galectin_CRD"/>
</dbReference>
<dbReference type="PANTHER" id="PTHR11346">
    <property type="entry name" value="GALECTIN"/>
    <property type="match status" value="1"/>
</dbReference>
<name>A0A915LUQ2_MELJA</name>
<dbReference type="WBParaSite" id="scaffold19883_cov155.g19354">
    <property type="protein sequence ID" value="scaffold19883_cov155.g19354"/>
    <property type="gene ID" value="scaffold19883_cov155.g19354"/>
</dbReference>
<keyword evidence="1 2" id="KW-0430">Lectin</keyword>
<keyword evidence="5" id="KW-1185">Reference proteome</keyword>
<dbReference type="PROSITE" id="PS51304">
    <property type="entry name" value="GALECTIN"/>
    <property type="match status" value="2"/>
</dbReference>
<dbReference type="Gene3D" id="2.60.120.200">
    <property type="match status" value="2"/>
</dbReference>
<feature type="chain" id="PRO_5036953723" description="Galectin" evidence="3">
    <location>
        <begin position="23"/>
        <end position="527"/>
    </location>
</feature>
<dbReference type="SMART" id="SM00276">
    <property type="entry name" value="GLECT"/>
    <property type="match status" value="2"/>
</dbReference>
<feature type="domain" description="Galectin" evidence="4">
    <location>
        <begin position="45"/>
        <end position="194"/>
    </location>
</feature>
<feature type="signal peptide" evidence="3">
    <location>
        <begin position="1"/>
        <end position="22"/>
    </location>
</feature>
<dbReference type="Pfam" id="PF00337">
    <property type="entry name" value="Gal-bind_lectin"/>
    <property type="match status" value="2"/>
</dbReference>
<reference evidence="6" key="1">
    <citation type="submission" date="2022-11" db="UniProtKB">
        <authorList>
            <consortium name="WormBaseParasite"/>
        </authorList>
    </citation>
    <scope>IDENTIFICATION</scope>
</reference>
<feature type="domain" description="Galectin" evidence="4">
    <location>
        <begin position="332"/>
        <end position="481"/>
    </location>
</feature>
<sequence>MKLLPILLLIICASFMVTMIETATCNNPIIYKNLETPTVLHIEKLGFGGPSATPIRVRIIVRGTPLAQPESFNINFGTSGKMLVDGNVLFHFSPRFDIKQVTRNTWTVDKGWEQEERSGGFPFKVGEQFDVEFIIKNITNASSNAFSTPQTNNILETQILPINYTKIYQKLLNQISNVCISDIQYEELYSYKSKAGLVSWFLPSLLGVGIKQIGLNEIRHCFNLKEQKIDLMGIVKEEFKDENKTDIDNKTLIYLQEQIEIYSSDEFDNALFWPEDITIAEQFLDKYFPQVRKLFKLKYEEMDIGNKPLNNDTIDKVLVELILVSNEINASFRKSNSKSTSVSPYFGILGTPLAQPNYFNIHIAEPSRYINANVLFQLSTRFGEGQVIRNSLITGEGWVREERSGGFPFKVGQPFVLEFIATEDSIDPIPASINLTALGYGKGFAPPKRIIIHATPPKRAAFVIELVEDKVPRRRTGIPFRLISRFPISRIYVDEKYFTYFVRFDLSKITQLHIREDIIVSSITLCK</sequence>
<evidence type="ECO:0000259" key="4">
    <source>
        <dbReference type="PROSITE" id="PS51304"/>
    </source>
</evidence>
<dbReference type="SUPFAM" id="SSF49899">
    <property type="entry name" value="Concanavalin A-like lectins/glucanases"/>
    <property type="match status" value="2"/>
</dbReference>
<dbReference type="InterPro" id="IPR044156">
    <property type="entry name" value="Galectin-like"/>
</dbReference>
<evidence type="ECO:0000256" key="1">
    <source>
        <dbReference type="ARBA" id="ARBA00022734"/>
    </source>
</evidence>
<organism evidence="5 6">
    <name type="scientific">Meloidogyne javanica</name>
    <name type="common">Root-knot nematode worm</name>
    <dbReference type="NCBI Taxonomy" id="6303"/>
    <lineage>
        <taxon>Eukaryota</taxon>
        <taxon>Metazoa</taxon>
        <taxon>Ecdysozoa</taxon>
        <taxon>Nematoda</taxon>
        <taxon>Chromadorea</taxon>
        <taxon>Rhabditida</taxon>
        <taxon>Tylenchina</taxon>
        <taxon>Tylenchomorpha</taxon>
        <taxon>Tylenchoidea</taxon>
        <taxon>Meloidogynidae</taxon>
        <taxon>Meloidogyninae</taxon>
        <taxon>Meloidogyne</taxon>
        <taxon>Meloidogyne incognita group</taxon>
    </lineage>
</organism>
<dbReference type="PANTHER" id="PTHR11346:SF147">
    <property type="entry name" value="GALECTIN"/>
    <property type="match status" value="1"/>
</dbReference>
<dbReference type="CDD" id="cd00070">
    <property type="entry name" value="GLECT"/>
    <property type="match status" value="1"/>
</dbReference>
<dbReference type="SMART" id="SM00908">
    <property type="entry name" value="Gal-bind_lectin"/>
    <property type="match status" value="2"/>
</dbReference>
<dbReference type="AlphaFoldDB" id="A0A915LUQ2"/>